<evidence type="ECO:0000313" key="7">
    <source>
        <dbReference type="Proteomes" id="UP000037773"/>
    </source>
</evidence>
<dbReference type="InterPro" id="IPR023801">
    <property type="entry name" value="His_deacetylse_dom"/>
</dbReference>
<dbReference type="PATRIC" id="fig|36816.3.peg.731"/>
<gene>
    <name evidence="6" type="ORF">ADK41_03430</name>
</gene>
<reference evidence="6 7" key="1">
    <citation type="submission" date="2015-07" db="EMBL/GenBank/DDBJ databases">
        <authorList>
            <person name="Noorani M."/>
        </authorList>
    </citation>
    <scope>NUCLEOTIDE SEQUENCE [LARGE SCALE GENOMIC DNA]</scope>
    <source>
        <strain evidence="6 7">NRRL B-24567</strain>
    </source>
</reference>
<feature type="domain" description="Histone deacetylase" evidence="5">
    <location>
        <begin position="22"/>
        <end position="315"/>
    </location>
</feature>
<dbReference type="PRINTS" id="PR01272">
    <property type="entry name" value="ACUCPROTEIN"/>
</dbReference>
<dbReference type="InterPro" id="IPR037138">
    <property type="entry name" value="His_deacetylse_dom_sf"/>
</dbReference>
<dbReference type="UniPathway" id="UPA00040"/>
<evidence type="ECO:0000313" key="6">
    <source>
        <dbReference type="EMBL" id="KOT45604.1"/>
    </source>
</evidence>
<organism evidence="6 7">
    <name type="scientific">Streptomyces caelestis</name>
    <dbReference type="NCBI Taxonomy" id="36816"/>
    <lineage>
        <taxon>Bacteria</taxon>
        <taxon>Bacillati</taxon>
        <taxon>Actinomycetota</taxon>
        <taxon>Actinomycetes</taxon>
        <taxon>Kitasatosporales</taxon>
        <taxon>Streptomycetaceae</taxon>
        <taxon>Streptomyces</taxon>
    </lineage>
</organism>
<dbReference type="InterPro" id="IPR000286">
    <property type="entry name" value="HDACs"/>
</dbReference>
<evidence type="ECO:0000256" key="3">
    <source>
        <dbReference type="ARBA" id="ARBA00020218"/>
    </source>
</evidence>
<keyword evidence="7" id="KW-1185">Reference proteome</keyword>
<dbReference type="Pfam" id="PF00850">
    <property type="entry name" value="Hist_deacetyl"/>
    <property type="match status" value="1"/>
</dbReference>
<dbReference type="InterPro" id="IPR003085">
    <property type="entry name" value="AcuC"/>
</dbReference>
<dbReference type="GO" id="GO:0040029">
    <property type="term" value="P:epigenetic regulation of gene expression"/>
    <property type="evidence" value="ECO:0007669"/>
    <property type="project" value="TreeGrafter"/>
</dbReference>
<evidence type="ECO:0000256" key="1">
    <source>
        <dbReference type="ARBA" id="ARBA00005101"/>
    </source>
</evidence>
<dbReference type="PANTHER" id="PTHR10625">
    <property type="entry name" value="HISTONE DEACETYLASE HDAC1-RELATED"/>
    <property type="match status" value="1"/>
</dbReference>
<sequence length="390" mass="41667">MSGRVQLMWDEAVTGYDFGRDHPMDPVRLALTRSLVGALGLDREVEVVAAKAAGESTLRLVHREDYIGAVRAASADPAAADQAYGLGTVDDPAFAGMHEVSALIAGQSVGAAEAVWRGDAPHAVNFAGGLHHAMPGAASGFCVYNDAALAIARLLELGAERVAYVDVDVHHGDGVQAAFWEDPRVLTISLHEHPRTLFPQTGWPEETGAGGAEGGAVNVALPAGTGDAGWLRAFHSVVPELLADFRPQVLVTQHGADTHFEDPLAHLAVSLDAQRAVQVACHELAHEHADGRWVALGGGGYAVVEVVPRSWTHLVGIAAERPVEPTTMIPEGWRQEVYARTRQPAPRRMTDGRWPVSWAAWDEGYDPADRVDQAILAARRAVFPLRGLLP</sequence>
<dbReference type="CDD" id="cd09994">
    <property type="entry name" value="HDAC_AcuC_like"/>
    <property type="match status" value="1"/>
</dbReference>
<name>A0A0N0S673_9ACTN</name>
<evidence type="ECO:0000256" key="2">
    <source>
        <dbReference type="ARBA" id="ARBA00005947"/>
    </source>
</evidence>
<dbReference type="OrthoDB" id="9808367at2"/>
<dbReference type="GO" id="GO:0045150">
    <property type="term" value="P:acetoin catabolic process"/>
    <property type="evidence" value="ECO:0007669"/>
    <property type="project" value="UniProtKB-UniPathway"/>
</dbReference>
<keyword evidence="4" id="KW-0006">Acetoin catabolism</keyword>
<dbReference type="RefSeq" id="WP_030822884.1">
    <property type="nucleotide sequence ID" value="NZ_JBFBKA010000082.1"/>
</dbReference>
<proteinExistence type="inferred from homology"/>
<comment type="pathway">
    <text evidence="1">Ketone degradation; acetoin degradation.</text>
</comment>
<dbReference type="Gene3D" id="3.40.800.20">
    <property type="entry name" value="Histone deacetylase domain"/>
    <property type="match status" value="1"/>
</dbReference>
<dbReference type="InterPro" id="IPR023696">
    <property type="entry name" value="Ureohydrolase_dom_sf"/>
</dbReference>
<evidence type="ECO:0000256" key="4">
    <source>
        <dbReference type="ARBA" id="ARBA00022627"/>
    </source>
</evidence>
<dbReference type="EMBL" id="LGCN01000017">
    <property type="protein sequence ID" value="KOT45604.1"/>
    <property type="molecule type" value="Genomic_DNA"/>
</dbReference>
<protein>
    <recommendedName>
        <fullName evidence="3">Acetoin utilization protein AcuC</fullName>
    </recommendedName>
</protein>
<dbReference type="PANTHER" id="PTHR10625:SF10">
    <property type="entry name" value="HISTONE DEACETYLASE HDAC1"/>
    <property type="match status" value="1"/>
</dbReference>
<comment type="caution">
    <text evidence="6">The sequence shown here is derived from an EMBL/GenBank/DDBJ whole genome shotgun (WGS) entry which is preliminary data.</text>
</comment>
<comment type="similarity">
    <text evidence="2">Belongs to the histone deacetylase family.</text>
</comment>
<dbReference type="GO" id="GO:0004407">
    <property type="term" value="F:histone deacetylase activity"/>
    <property type="evidence" value="ECO:0007669"/>
    <property type="project" value="TreeGrafter"/>
</dbReference>
<dbReference type="SUPFAM" id="SSF52768">
    <property type="entry name" value="Arginase/deacetylase"/>
    <property type="match status" value="1"/>
</dbReference>
<dbReference type="AlphaFoldDB" id="A0A0N0S673"/>
<accession>A0A0N0S673</accession>
<dbReference type="PRINTS" id="PR01270">
    <property type="entry name" value="HDASUPER"/>
</dbReference>
<evidence type="ECO:0000259" key="5">
    <source>
        <dbReference type="Pfam" id="PF00850"/>
    </source>
</evidence>
<dbReference type="Proteomes" id="UP000037773">
    <property type="component" value="Unassembled WGS sequence"/>
</dbReference>